<evidence type="ECO:0000256" key="9">
    <source>
        <dbReference type="SAM" id="Phobius"/>
    </source>
</evidence>
<evidence type="ECO:0000313" key="12">
    <source>
        <dbReference type="Proteomes" id="UP000095085"/>
    </source>
</evidence>
<proteinExistence type="predicted"/>
<dbReference type="Pfam" id="PF02656">
    <property type="entry name" value="DUF202"/>
    <property type="match status" value="1"/>
</dbReference>
<dbReference type="AlphaFoldDB" id="A0A1E4REB5"/>
<keyword evidence="12" id="KW-1185">Reference proteome</keyword>
<evidence type="ECO:0000256" key="1">
    <source>
        <dbReference type="ARBA" id="ARBA00004651"/>
    </source>
</evidence>
<dbReference type="Proteomes" id="UP000095085">
    <property type="component" value="Unassembled WGS sequence"/>
</dbReference>
<evidence type="ECO:0000256" key="3">
    <source>
        <dbReference type="ARBA" id="ARBA00022692"/>
    </source>
</evidence>
<dbReference type="GeneID" id="30994812"/>
<evidence type="ECO:0000256" key="4">
    <source>
        <dbReference type="ARBA" id="ARBA00022980"/>
    </source>
</evidence>
<feature type="transmembrane region" description="Helical" evidence="9">
    <location>
        <begin position="77"/>
        <end position="98"/>
    </location>
</feature>
<feature type="transmembrane region" description="Helical" evidence="9">
    <location>
        <begin position="118"/>
        <end position="140"/>
    </location>
</feature>
<dbReference type="GO" id="GO:0005886">
    <property type="term" value="C:plasma membrane"/>
    <property type="evidence" value="ECO:0007669"/>
    <property type="project" value="UniProtKB-SubCell"/>
</dbReference>
<evidence type="ECO:0000256" key="8">
    <source>
        <dbReference type="SAM" id="MobiDB-lite"/>
    </source>
</evidence>
<keyword evidence="2" id="KW-1003">Cell membrane</keyword>
<evidence type="ECO:0000259" key="10">
    <source>
        <dbReference type="Pfam" id="PF02656"/>
    </source>
</evidence>
<evidence type="ECO:0000256" key="7">
    <source>
        <dbReference type="ARBA" id="ARBA00023274"/>
    </source>
</evidence>
<dbReference type="OrthoDB" id="199599at2759"/>
<dbReference type="Pfam" id="PF04758">
    <property type="entry name" value="Ribosomal_S30"/>
    <property type="match status" value="1"/>
</dbReference>
<evidence type="ECO:0000256" key="6">
    <source>
        <dbReference type="ARBA" id="ARBA00023136"/>
    </source>
</evidence>
<evidence type="ECO:0000313" key="11">
    <source>
        <dbReference type="EMBL" id="ODV65614.1"/>
    </source>
</evidence>
<organism evidence="11 12">
    <name type="scientific">Hyphopichia burtonii NRRL Y-1933</name>
    <dbReference type="NCBI Taxonomy" id="984485"/>
    <lineage>
        <taxon>Eukaryota</taxon>
        <taxon>Fungi</taxon>
        <taxon>Dikarya</taxon>
        <taxon>Ascomycota</taxon>
        <taxon>Saccharomycotina</taxon>
        <taxon>Pichiomycetes</taxon>
        <taxon>Debaryomycetaceae</taxon>
        <taxon>Hyphopichia</taxon>
    </lineage>
</organism>
<dbReference type="InterPro" id="IPR006846">
    <property type="entry name" value="Ribosomal_eS30"/>
</dbReference>
<dbReference type="PANTHER" id="PTHR34187:SF2">
    <property type="entry name" value="DUF202 DOMAIN-CONTAINING PROTEIN"/>
    <property type="match status" value="1"/>
</dbReference>
<keyword evidence="6 9" id="KW-0472">Membrane</keyword>
<dbReference type="PANTHER" id="PTHR34187">
    <property type="entry name" value="FGR18P"/>
    <property type="match status" value="1"/>
</dbReference>
<dbReference type="STRING" id="984485.A0A1E4REB5"/>
<dbReference type="GO" id="GO:0005840">
    <property type="term" value="C:ribosome"/>
    <property type="evidence" value="ECO:0007669"/>
    <property type="project" value="UniProtKB-KW"/>
</dbReference>
<dbReference type="GO" id="GO:0003735">
    <property type="term" value="F:structural constituent of ribosome"/>
    <property type="evidence" value="ECO:0007669"/>
    <property type="project" value="InterPro"/>
</dbReference>
<protein>
    <recommendedName>
        <fullName evidence="10">DUF202 domain-containing protein</fullName>
    </recommendedName>
</protein>
<dbReference type="EMBL" id="KV454544">
    <property type="protein sequence ID" value="ODV65614.1"/>
    <property type="molecule type" value="Genomic_DNA"/>
</dbReference>
<dbReference type="GO" id="GO:1990904">
    <property type="term" value="C:ribonucleoprotein complex"/>
    <property type="evidence" value="ECO:0007669"/>
    <property type="project" value="UniProtKB-KW"/>
</dbReference>
<keyword evidence="4" id="KW-0689">Ribosomal protein</keyword>
<dbReference type="InterPro" id="IPR003807">
    <property type="entry name" value="DUF202"/>
</dbReference>
<evidence type="ECO:0000256" key="2">
    <source>
        <dbReference type="ARBA" id="ARBA00022475"/>
    </source>
</evidence>
<sequence length="201" mass="21938">MSQQAGYGSIPSETAPSPPSKYGSITLENKGSVARDHMANERLFLAYLRSSLSFITIGIGVTQLLRLENAHSSYLHTLAKPLGLSFIVLGIATLLFGANRYFLVQNMMVNNQFPATRLGIIVLIVSVVLLILITMVVVLVSGKVHGSLARAGKVKSQTPKVDKQEKPKQPKGRAYKRLLYTKRFVNVTLVNGKRKANSNSA</sequence>
<dbReference type="InterPro" id="IPR052053">
    <property type="entry name" value="IM_YidH-like"/>
</dbReference>
<feature type="compositionally biased region" description="Polar residues" evidence="8">
    <location>
        <begin position="1"/>
        <end position="15"/>
    </location>
</feature>
<reference evidence="12" key="1">
    <citation type="submission" date="2016-05" db="EMBL/GenBank/DDBJ databases">
        <title>Comparative genomics of biotechnologically important yeasts.</title>
        <authorList>
            <consortium name="DOE Joint Genome Institute"/>
            <person name="Riley R."/>
            <person name="Haridas S."/>
            <person name="Wolfe K.H."/>
            <person name="Lopes M.R."/>
            <person name="Hittinger C.T."/>
            <person name="Goker M."/>
            <person name="Salamov A."/>
            <person name="Wisecaver J."/>
            <person name="Long T.M."/>
            <person name="Aerts A.L."/>
            <person name="Barry K."/>
            <person name="Choi C."/>
            <person name="Clum A."/>
            <person name="Coughlan A.Y."/>
            <person name="Deshpande S."/>
            <person name="Douglass A.P."/>
            <person name="Hanson S.J."/>
            <person name="Klenk H.-P."/>
            <person name="Labutti K."/>
            <person name="Lapidus A."/>
            <person name="Lindquist E."/>
            <person name="Lipzen A."/>
            <person name="Meier-Kolthoff J.P."/>
            <person name="Ohm R.A."/>
            <person name="Otillar R.P."/>
            <person name="Pangilinan J."/>
            <person name="Peng Y."/>
            <person name="Rokas A."/>
            <person name="Rosa C.A."/>
            <person name="Scheuner C."/>
            <person name="Sibirny A.A."/>
            <person name="Slot J.C."/>
            <person name="Stielow J.B."/>
            <person name="Sun H."/>
            <person name="Kurtzman C.P."/>
            <person name="Blackwell M."/>
            <person name="Grigoriev I.V."/>
            <person name="Jeffries T.W."/>
        </authorList>
    </citation>
    <scope>NUCLEOTIDE SEQUENCE [LARGE SCALE GENOMIC DNA]</scope>
    <source>
        <strain evidence="12">NRRL Y-1933</strain>
    </source>
</reference>
<dbReference type="RefSeq" id="XP_020074681.1">
    <property type="nucleotide sequence ID" value="XM_020220262.1"/>
</dbReference>
<keyword evidence="5 9" id="KW-1133">Transmembrane helix</keyword>
<feature type="region of interest" description="Disordered" evidence="8">
    <location>
        <begin position="1"/>
        <end position="21"/>
    </location>
</feature>
<evidence type="ECO:0000256" key="5">
    <source>
        <dbReference type="ARBA" id="ARBA00022989"/>
    </source>
</evidence>
<feature type="domain" description="DUF202" evidence="10">
    <location>
        <begin position="35"/>
        <end position="106"/>
    </location>
</feature>
<gene>
    <name evidence="11" type="ORF">HYPBUDRAFT_150252</name>
</gene>
<dbReference type="GO" id="GO:0006412">
    <property type="term" value="P:translation"/>
    <property type="evidence" value="ECO:0007669"/>
    <property type="project" value="InterPro"/>
</dbReference>
<comment type="subcellular location">
    <subcellularLocation>
        <location evidence="1">Cell membrane</location>
        <topology evidence="1">Multi-pass membrane protein</topology>
    </subcellularLocation>
</comment>
<keyword evidence="3 9" id="KW-0812">Transmembrane</keyword>
<name>A0A1E4REB5_9ASCO</name>
<feature type="transmembrane region" description="Helical" evidence="9">
    <location>
        <begin position="44"/>
        <end position="65"/>
    </location>
</feature>
<accession>A0A1E4REB5</accession>
<keyword evidence="7" id="KW-0687">Ribonucleoprotein</keyword>